<dbReference type="Pfam" id="PF13755">
    <property type="entry name" value="Sensor_TM1"/>
    <property type="match status" value="1"/>
</dbReference>
<dbReference type="SMART" id="SM00388">
    <property type="entry name" value="HisKA"/>
    <property type="match status" value="1"/>
</dbReference>
<keyword evidence="10 11" id="KW-0472">Membrane</keyword>
<evidence type="ECO:0000256" key="1">
    <source>
        <dbReference type="ARBA" id="ARBA00000085"/>
    </source>
</evidence>
<evidence type="ECO:0000256" key="9">
    <source>
        <dbReference type="ARBA" id="ARBA00023012"/>
    </source>
</evidence>
<keyword evidence="8 11" id="KW-1133">Transmembrane helix</keyword>
<dbReference type="PROSITE" id="PS50885">
    <property type="entry name" value="HAMP"/>
    <property type="match status" value="1"/>
</dbReference>
<feature type="transmembrane region" description="Helical" evidence="11">
    <location>
        <begin position="60"/>
        <end position="78"/>
    </location>
</feature>
<dbReference type="SUPFAM" id="SSF55874">
    <property type="entry name" value="ATPase domain of HSP90 chaperone/DNA topoisomerase II/histidine kinase"/>
    <property type="match status" value="1"/>
</dbReference>
<keyword evidence="6 11" id="KW-0812">Transmembrane</keyword>
<dbReference type="PRINTS" id="PR00344">
    <property type="entry name" value="BCTRLSENSOR"/>
</dbReference>
<sequence length="576" mass="62826">MADSAGPRPKIILNEPGKERSAPRIILSGIRRGEDAASLNLSQMDWERRFGGRSPLARKVITFNLVSLVVLVLGVLYLNQFQDGLLLMQERSMRTEGQLIVSAIREKVPPEGDAAEVRQAALTVVQGFADSTTNRLWLYDEDQNFIGGANTGGTVVELVQVPGDGSQSAFTAIAGELWDRAARLIASNRSGPSSQISSALANPVARQAIDQGRIVSQEMTSSDGQLVLTLGVPLEIAGQIRGALTLTTPPGEIDNLVRREREQTLQVFALAILCSVLLSLVLANTIVRPLRYLAEAAQESGMRTRRKKDHKRVDMPDLTGRPDEIGFLSGAMQAMTTALYDRIEANEMFAADVAHEIKNPLTSLRSAVETMPYAKDEEQRGRLLDVIKQDVDRLNRLVTDISNASRLDSELVRDEMDELDLHGLLRELVEFNQTQSEEVGAELVTDFSDKPLMIQGLGGRLAQVFVNLITNALSFATEGDRIVIRTSVPKAGVVRVTVEDQGPGIPDENLADIFSRFYSERPQKEAFGNHSGLGLAISLQIVEAHGGQIWAENIRPEGAGTDVAPDGARMIVELPV</sequence>
<evidence type="ECO:0000256" key="2">
    <source>
        <dbReference type="ARBA" id="ARBA00004370"/>
    </source>
</evidence>
<reference evidence="14 15" key="1">
    <citation type="submission" date="2019-12" db="EMBL/GenBank/DDBJ databases">
        <title>Complete genome sequence of Algicella marina strain 9Alg 56(T) isolated from the red alga Tichocarpus crinitus.</title>
        <authorList>
            <person name="Kim S.-G."/>
            <person name="Nedashkovskaya O.I."/>
        </authorList>
    </citation>
    <scope>NUCLEOTIDE SEQUENCE [LARGE SCALE GENOMIC DNA]</scope>
    <source>
        <strain evidence="14 15">9Alg 56</strain>
    </source>
</reference>
<dbReference type="GO" id="GO:0005886">
    <property type="term" value="C:plasma membrane"/>
    <property type="evidence" value="ECO:0007669"/>
    <property type="project" value="TreeGrafter"/>
</dbReference>
<dbReference type="GO" id="GO:0000155">
    <property type="term" value="F:phosphorelay sensor kinase activity"/>
    <property type="evidence" value="ECO:0007669"/>
    <property type="project" value="InterPro"/>
</dbReference>
<dbReference type="InterPro" id="IPR003660">
    <property type="entry name" value="HAMP_dom"/>
</dbReference>
<evidence type="ECO:0000256" key="10">
    <source>
        <dbReference type="ARBA" id="ARBA00023136"/>
    </source>
</evidence>
<comment type="catalytic activity">
    <reaction evidence="1">
        <text>ATP + protein L-histidine = ADP + protein N-phospho-L-histidine.</text>
        <dbReference type="EC" id="2.7.13.3"/>
    </reaction>
</comment>
<dbReference type="SUPFAM" id="SSF47384">
    <property type="entry name" value="Homodimeric domain of signal transducing histidine kinase"/>
    <property type="match status" value="1"/>
</dbReference>
<evidence type="ECO:0000313" key="15">
    <source>
        <dbReference type="Proteomes" id="UP000464495"/>
    </source>
</evidence>
<evidence type="ECO:0000259" key="13">
    <source>
        <dbReference type="PROSITE" id="PS50885"/>
    </source>
</evidence>
<evidence type="ECO:0000256" key="6">
    <source>
        <dbReference type="ARBA" id="ARBA00022692"/>
    </source>
</evidence>
<dbReference type="KEGG" id="amaq:GO499_18895"/>
<dbReference type="CDD" id="cd00082">
    <property type="entry name" value="HisKA"/>
    <property type="match status" value="1"/>
</dbReference>
<evidence type="ECO:0000256" key="3">
    <source>
        <dbReference type="ARBA" id="ARBA00012438"/>
    </source>
</evidence>
<dbReference type="EC" id="2.7.13.3" evidence="3"/>
<name>A0A6P1T737_9RHOB</name>
<dbReference type="Pfam" id="PF02518">
    <property type="entry name" value="HATPase_c"/>
    <property type="match status" value="1"/>
</dbReference>
<evidence type="ECO:0000256" key="4">
    <source>
        <dbReference type="ARBA" id="ARBA00022553"/>
    </source>
</evidence>
<evidence type="ECO:0000256" key="11">
    <source>
        <dbReference type="SAM" id="Phobius"/>
    </source>
</evidence>
<dbReference type="Pfam" id="PF00672">
    <property type="entry name" value="HAMP"/>
    <property type="match status" value="1"/>
</dbReference>
<dbReference type="InterPro" id="IPR025908">
    <property type="entry name" value="Sensor_TM1"/>
</dbReference>
<evidence type="ECO:0000256" key="7">
    <source>
        <dbReference type="ARBA" id="ARBA00022777"/>
    </source>
</evidence>
<gene>
    <name evidence="14" type="ORF">GO499_18895</name>
</gene>
<dbReference type="AlphaFoldDB" id="A0A6P1T737"/>
<dbReference type="InterPro" id="IPR003661">
    <property type="entry name" value="HisK_dim/P_dom"/>
</dbReference>
<dbReference type="InterPro" id="IPR004358">
    <property type="entry name" value="Sig_transdc_His_kin-like_C"/>
</dbReference>
<keyword evidence="5" id="KW-0808">Transferase</keyword>
<dbReference type="InterPro" id="IPR005467">
    <property type="entry name" value="His_kinase_dom"/>
</dbReference>
<organism evidence="14 15">
    <name type="scientific">Algicella marina</name>
    <dbReference type="NCBI Taxonomy" id="2683284"/>
    <lineage>
        <taxon>Bacteria</taxon>
        <taxon>Pseudomonadati</taxon>
        <taxon>Pseudomonadota</taxon>
        <taxon>Alphaproteobacteria</taxon>
        <taxon>Rhodobacterales</taxon>
        <taxon>Paracoccaceae</taxon>
        <taxon>Algicella</taxon>
    </lineage>
</organism>
<dbReference type="InterPro" id="IPR003594">
    <property type="entry name" value="HATPase_dom"/>
</dbReference>
<evidence type="ECO:0000256" key="5">
    <source>
        <dbReference type="ARBA" id="ARBA00022679"/>
    </source>
</evidence>
<keyword evidence="15" id="KW-1185">Reference proteome</keyword>
<dbReference type="Gene3D" id="3.30.565.10">
    <property type="entry name" value="Histidine kinase-like ATPase, C-terminal domain"/>
    <property type="match status" value="1"/>
</dbReference>
<dbReference type="RefSeq" id="WP_161863640.1">
    <property type="nucleotide sequence ID" value="NZ_CP046620.1"/>
</dbReference>
<feature type="transmembrane region" description="Helical" evidence="11">
    <location>
        <begin position="267"/>
        <end position="287"/>
    </location>
</feature>
<evidence type="ECO:0000259" key="12">
    <source>
        <dbReference type="PROSITE" id="PS50109"/>
    </source>
</evidence>
<keyword evidence="4" id="KW-0597">Phosphoprotein</keyword>
<protein>
    <recommendedName>
        <fullName evidence="3">histidine kinase</fullName>
        <ecNumber evidence="3">2.7.13.3</ecNumber>
    </recommendedName>
</protein>
<evidence type="ECO:0000313" key="14">
    <source>
        <dbReference type="EMBL" id="QHQ37099.1"/>
    </source>
</evidence>
<dbReference type="SMART" id="SM00304">
    <property type="entry name" value="HAMP"/>
    <property type="match status" value="1"/>
</dbReference>
<dbReference type="InterPro" id="IPR036097">
    <property type="entry name" value="HisK_dim/P_sf"/>
</dbReference>
<proteinExistence type="predicted"/>
<feature type="domain" description="Histidine kinase" evidence="12">
    <location>
        <begin position="352"/>
        <end position="576"/>
    </location>
</feature>
<dbReference type="Gene3D" id="6.10.340.10">
    <property type="match status" value="1"/>
</dbReference>
<comment type="subcellular location">
    <subcellularLocation>
        <location evidence="2">Membrane</location>
    </subcellularLocation>
</comment>
<dbReference type="InterPro" id="IPR050428">
    <property type="entry name" value="TCS_sensor_his_kinase"/>
</dbReference>
<dbReference type="Gene3D" id="1.10.287.130">
    <property type="match status" value="1"/>
</dbReference>
<keyword evidence="9" id="KW-0902">Two-component regulatory system</keyword>
<dbReference type="PANTHER" id="PTHR45436:SF5">
    <property type="entry name" value="SENSOR HISTIDINE KINASE TRCS"/>
    <property type="match status" value="1"/>
</dbReference>
<dbReference type="SMART" id="SM00387">
    <property type="entry name" value="HATPase_c"/>
    <property type="match status" value="1"/>
</dbReference>
<dbReference type="Pfam" id="PF00512">
    <property type="entry name" value="HisKA"/>
    <property type="match status" value="1"/>
</dbReference>
<dbReference type="InterPro" id="IPR036890">
    <property type="entry name" value="HATPase_C_sf"/>
</dbReference>
<keyword evidence="7" id="KW-0418">Kinase</keyword>
<dbReference type="PANTHER" id="PTHR45436">
    <property type="entry name" value="SENSOR HISTIDINE KINASE YKOH"/>
    <property type="match status" value="1"/>
</dbReference>
<dbReference type="PROSITE" id="PS50109">
    <property type="entry name" value="HIS_KIN"/>
    <property type="match status" value="1"/>
</dbReference>
<accession>A0A6P1T737</accession>
<evidence type="ECO:0000256" key="8">
    <source>
        <dbReference type="ARBA" id="ARBA00022989"/>
    </source>
</evidence>
<dbReference type="EMBL" id="CP046620">
    <property type="protein sequence ID" value="QHQ37099.1"/>
    <property type="molecule type" value="Genomic_DNA"/>
</dbReference>
<dbReference type="Proteomes" id="UP000464495">
    <property type="component" value="Chromosome"/>
</dbReference>
<feature type="domain" description="HAMP" evidence="13">
    <location>
        <begin position="284"/>
        <end position="344"/>
    </location>
</feature>